<evidence type="ECO:0000313" key="2">
    <source>
        <dbReference type="EMBL" id="CAH1418567.1"/>
    </source>
</evidence>
<protein>
    <recommendedName>
        <fullName evidence="1">F-box associated beta-propeller type 3 domain-containing protein</fullName>
    </recommendedName>
</protein>
<dbReference type="InterPro" id="IPR050796">
    <property type="entry name" value="SCF_F-box_component"/>
</dbReference>
<dbReference type="InterPro" id="IPR017451">
    <property type="entry name" value="F-box-assoc_interact_dom"/>
</dbReference>
<sequence>MCSVCFEQIKENSMEMVMSISRKESKLPMKRKRKKVDRFMFLPDDILLDILKRLPDDFPRYLAKYVCRRWFNIMTNRILLHDTSFIILQKTGNLTARHVGIREEEQGIHVMKVQDLDIPPIGIIRSWVNELLLISDYKKQSLYVYNLITKEGSYLPERNIASCGGYCTIKCGVALSFNLFKGIYKVVYLFMGPPIECHILILRRDIVSSKWKKIHVPCMNGGSFYSSNLVSIQGRYLHWDNCIDNSLVSMDMVKEEIVDMSVPNYDKGFGFVYTIFEMGGYLAFFAENSLDKADIWILKDFERKKWEKLQSITLKMWYYRRLSVSILHRWCYNRFPLCGVMSKRSRYIILECKSNNKGMCYYDLKNGAMKELDIHINVDDGCVVLSSPSIR</sequence>
<dbReference type="Gene3D" id="1.20.1280.50">
    <property type="match status" value="1"/>
</dbReference>
<accession>A0AAU9LW51</accession>
<evidence type="ECO:0000259" key="1">
    <source>
        <dbReference type="Pfam" id="PF08268"/>
    </source>
</evidence>
<evidence type="ECO:0000313" key="3">
    <source>
        <dbReference type="Proteomes" id="UP001157418"/>
    </source>
</evidence>
<dbReference type="PANTHER" id="PTHR31672:SF11">
    <property type="entry name" value="F-BOX PROTEIN CPR1-LIKE ISOFORM X2"/>
    <property type="match status" value="1"/>
</dbReference>
<proteinExistence type="predicted"/>
<dbReference type="SUPFAM" id="SSF81383">
    <property type="entry name" value="F-box domain"/>
    <property type="match status" value="1"/>
</dbReference>
<organism evidence="2 3">
    <name type="scientific">Lactuca virosa</name>
    <dbReference type="NCBI Taxonomy" id="75947"/>
    <lineage>
        <taxon>Eukaryota</taxon>
        <taxon>Viridiplantae</taxon>
        <taxon>Streptophyta</taxon>
        <taxon>Embryophyta</taxon>
        <taxon>Tracheophyta</taxon>
        <taxon>Spermatophyta</taxon>
        <taxon>Magnoliopsida</taxon>
        <taxon>eudicotyledons</taxon>
        <taxon>Gunneridae</taxon>
        <taxon>Pentapetalae</taxon>
        <taxon>asterids</taxon>
        <taxon>campanulids</taxon>
        <taxon>Asterales</taxon>
        <taxon>Asteraceae</taxon>
        <taxon>Cichorioideae</taxon>
        <taxon>Cichorieae</taxon>
        <taxon>Lactucinae</taxon>
        <taxon>Lactuca</taxon>
    </lineage>
</organism>
<dbReference type="NCBIfam" id="TIGR01640">
    <property type="entry name" value="F_box_assoc_1"/>
    <property type="match status" value="1"/>
</dbReference>
<dbReference type="Pfam" id="PF08268">
    <property type="entry name" value="FBA_3"/>
    <property type="match status" value="1"/>
</dbReference>
<feature type="domain" description="F-box associated beta-propeller type 3" evidence="1">
    <location>
        <begin position="126"/>
        <end position="375"/>
    </location>
</feature>
<gene>
    <name evidence="2" type="ORF">LVIROSA_LOCUS6152</name>
</gene>
<dbReference type="PANTHER" id="PTHR31672">
    <property type="entry name" value="BNACNNG10540D PROTEIN"/>
    <property type="match status" value="1"/>
</dbReference>
<dbReference type="Proteomes" id="UP001157418">
    <property type="component" value="Unassembled WGS sequence"/>
</dbReference>
<dbReference type="EMBL" id="CAKMRJ010000113">
    <property type="protein sequence ID" value="CAH1418567.1"/>
    <property type="molecule type" value="Genomic_DNA"/>
</dbReference>
<comment type="caution">
    <text evidence="2">The sequence shown here is derived from an EMBL/GenBank/DDBJ whole genome shotgun (WGS) entry which is preliminary data.</text>
</comment>
<keyword evidence="3" id="KW-1185">Reference proteome</keyword>
<dbReference type="InterPro" id="IPR013187">
    <property type="entry name" value="F-box-assoc_dom_typ3"/>
</dbReference>
<reference evidence="2 3" key="1">
    <citation type="submission" date="2022-01" db="EMBL/GenBank/DDBJ databases">
        <authorList>
            <person name="Xiong W."/>
            <person name="Schranz E."/>
        </authorList>
    </citation>
    <scope>NUCLEOTIDE SEQUENCE [LARGE SCALE GENOMIC DNA]</scope>
</reference>
<dbReference type="AlphaFoldDB" id="A0AAU9LW51"/>
<name>A0AAU9LW51_9ASTR</name>
<dbReference type="InterPro" id="IPR036047">
    <property type="entry name" value="F-box-like_dom_sf"/>
</dbReference>